<organism evidence="1 2">
    <name type="scientific">Physcomitrium patens</name>
    <name type="common">Spreading-leaved earth moss</name>
    <name type="synonym">Physcomitrella patens</name>
    <dbReference type="NCBI Taxonomy" id="3218"/>
    <lineage>
        <taxon>Eukaryota</taxon>
        <taxon>Viridiplantae</taxon>
        <taxon>Streptophyta</taxon>
        <taxon>Embryophyta</taxon>
        <taxon>Bryophyta</taxon>
        <taxon>Bryophytina</taxon>
        <taxon>Bryopsida</taxon>
        <taxon>Funariidae</taxon>
        <taxon>Funariales</taxon>
        <taxon>Funariaceae</taxon>
        <taxon>Physcomitrium</taxon>
    </lineage>
</organism>
<name>A0A7I3YYH9_PHYPA</name>
<evidence type="ECO:0008006" key="3">
    <source>
        <dbReference type="Google" id="ProtNLM"/>
    </source>
</evidence>
<protein>
    <recommendedName>
        <fullName evidence="3">Reverse transcriptase Ty1/copia-type domain-containing protein</fullName>
    </recommendedName>
</protein>
<sequence length="35" mass="4014">MISKKQVMIAQPSTEAKYIAIATSLKELMWLQTLF</sequence>
<dbReference type="EMBL" id="ABEU02000024">
    <property type="status" value="NOT_ANNOTATED_CDS"/>
    <property type="molecule type" value="Genomic_DNA"/>
</dbReference>
<dbReference type="Gramene" id="Pp3c24_16650V3.1">
    <property type="protein sequence ID" value="PAC:32908939.CDS.1"/>
    <property type="gene ID" value="Pp3c24_16650"/>
</dbReference>
<reference evidence="1 2" key="1">
    <citation type="journal article" date="2008" name="Science">
        <title>The Physcomitrella genome reveals evolutionary insights into the conquest of land by plants.</title>
        <authorList>
            <person name="Rensing S."/>
            <person name="Lang D."/>
            <person name="Zimmer A."/>
            <person name="Terry A."/>
            <person name="Salamov A."/>
            <person name="Shapiro H."/>
            <person name="Nishiyama T."/>
            <person name="Perroud P.-F."/>
            <person name="Lindquist E."/>
            <person name="Kamisugi Y."/>
            <person name="Tanahashi T."/>
            <person name="Sakakibara K."/>
            <person name="Fujita T."/>
            <person name="Oishi K."/>
            <person name="Shin-I T."/>
            <person name="Kuroki Y."/>
            <person name="Toyoda A."/>
            <person name="Suzuki Y."/>
            <person name="Hashimoto A."/>
            <person name="Yamaguchi K."/>
            <person name="Sugano A."/>
            <person name="Kohara Y."/>
            <person name="Fujiyama A."/>
            <person name="Anterola A."/>
            <person name="Aoki S."/>
            <person name="Ashton N."/>
            <person name="Barbazuk W.B."/>
            <person name="Barker E."/>
            <person name="Bennetzen J."/>
            <person name="Bezanilla M."/>
            <person name="Blankenship R."/>
            <person name="Cho S.H."/>
            <person name="Dutcher S."/>
            <person name="Estelle M."/>
            <person name="Fawcett J.A."/>
            <person name="Gundlach H."/>
            <person name="Hanada K."/>
            <person name="Heyl A."/>
            <person name="Hicks K.A."/>
            <person name="Hugh J."/>
            <person name="Lohr M."/>
            <person name="Mayer K."/>
            <person name="Melkozernov A."/>
            <person name="Murata T."/>
            <person name="Nelson D."/>
            <person name="Pils B."/>
            <person name="Prigge M."/>
            <person name="Reiss B."/>
            <person name="Renner T."/>
            <person name="Rombauts S."/>
            <person name="Rushton P."/>
            <person name="Sanderfoot A."/>
            <person name="Schween G."/>
            <person name="Shiu S.-H."/>
            <person name="Stueber K."/>
            <person name="Theodoulou F.L."/>
            <person name="Tu H."/>
            <person name="Van de Peer Y."/>
            <person name="Verrier P.J."/>
            <person name="Waters E."/>
            <person name="Wood A."/>
            <person name="Yang L."/>
            <person name="Cove D."/>
            <person name="Cuming A."/>
            <person name="Hasebe M."/>
            <person name="Lucas S."/>
            <person name="Mishler D.B."/>
            <person name="Reski R."/>
            <person name="Grigoriev I."/>
            <person name="Quatrano R.S."/>
            <person name="Boore J.L."/>
        </authorList>
    </citation>
    <scope>NUCLEOTIDE SEQUENCE [LARGE SCALE GENOMIC DNA]</scope>
    <source>
        <strain evidence="1 2">cv. Gransden 2004</strain>
    </source>
</reference>
<evidence type="ECO:0000313" key="1">
    <source>
        <dbReference type="EnsemblPlants" id="PAC:32908939.CDS.1"/>
    </source>
</evidence>
<dbReference type="EnsemblPlants" id="Pp3c24_16650V3.1">
    <property type="protein sequence ID" value="PAC:32908939.CDS.1"/>
    <property type="gene ID" value="Pp3c24_16650"/>
</dbReference>
<evidence type="ECO:0000313" key="2">
    <source>
        <dbReference type="Proteomes" id="UP000006727"/>
    </source>
</evidence>
<keyword evidence="2" id="KW-1185">Reference proteome</keyword>
<dbReference type="Proteomes" id="UP000006727">
    <property type="component" value="Chromosome 24"/>
</dbReference>
<reference evidence="1" key="3">
    <citation type="submission" date="2020-12" db="UniProtKB">
        <authorList>
            <consortium name="EnsemblPlants"/>
        </authorList>
    </citation>
    <scope>IDENTIFICATION</scope>
</reference>
<reference evidence="1 2" key="2">
    <citation type="journal article" date="2018" name="Plant J.">
        <title>The Physcomitrella patens chromosome-scale assembly reveals moss genome structure and evolution.</title>
        <authorList>
            <person name="Lang D."/>
            <person name="Ullrich K.K."/>
            <person name="Murat F."/>
            <person name="Fuchs J."/>
            <person name="Jenkins J."/>
            <person name="Haas F.B."/>
            <person name="Piednoel M."/>
            <person name="Gundlach H."/>
            <person name="Van Bel M."/>
            <person name="Meyberg R."/>
            <person name="Vives C."/>
            <person name="Morata J."/>
            <person name="Symeonidi A."/>
            <person name="Hiss M."/>
            <person name="Muchero W."/>
            <person name="Kamisugi Y."/>
            <person name="Saleh O."/>
            <person name="Blanc G."/>
            <person name="Decker E.L."/>
            <person name="van Gessel N."/>
            <person name="Grimwood J."/>
            <person name="Hayes R.D."/>
            <person name="Graham S.W."/>
            <person name="Gunter L.E."/>
            <person name="McDaniel S.F."/>
            <person name="Hoernstein S.N.W."/>
            <person name="Larsson A."/>
            <person name="Li F.W."/>
            <person name="Perroud P.F."/>
            <person name="Phillips J."/>
            <person name="Ranjan P."/>
            <person name="Rokshar D.S."/>
            <person name="Rothfels C.J."/>
            <person name="Schneider L."/>
            <person name="Shu S."/>
            <person name="Stevenson D.W."/>
            <person name="Thummler F."/>
            <person name="Tillich M."/>
            <person name="Villarreal Aguilar J.C."/>
            <person name="Widiez T."/>
            <person name="Wong G.K."/>
            <person name="Wymore A."/>
            <person name="Zhang Y."/>
            <person name="Zimmer A.D."/>
            <person name="Quatrano R.S."/>
            <person name="Mayer K.F.X."/>
            <person name="Goodstein D."/>
            <person name="Casacuberta J.M."/>
            <person name="Vandepoele K."/>
            <person name="Reski R."/>
            <person name="Cuming A.C."/>
            <person name="Tuskan G.A."/>
            <person name="Maumus F."/>
            <person name="Salse J."/>
            <person name="Schmutz J."/>
            <person name="Rensing S.A."/>
        </authorList>
    </citation>
    <scope>NUCLEOTIDE SEQUENCE [LARGE SCALE GENOMIC DNA]</scope>
    <source>
        <strain evidence="1 2">cv. Gransden 2004</strain>
    </source>
</reference>
<proteinExistence type="predicted"/>
<accession>A0A7I3YYH9</accession>